<reference evidence="1 2" key="1">
    <citation type="journal article" date="2007" name="Appl. Environ. Microbiol.">
        <title>Genome sequence of the cellulolytic gliding bacterium Cytophaga hutchinsonii.</title>
        <authorList>
            <person name="Xie G."/>
            <person name="Bruce D.C."/>
            <person name="Challacombe J.F."/>
            <person name="Chertkov O."/>
            <person name="Detter J.C."/>
            <person name="Gilna P."/>
            <person name="Han C.S."/>
            <person name="Lucas S."/>
            <person name="Misra M."/>
            <person name="Myers G.L."/>
            <person name="Richardson P."/>
            <person name="Tapia R."/>
            <person name="Thayer N."/>
            <person name="Thompson L.S."/>
            <person name="Brettin T.S."/>
            <person name="Henrissat B."/>
            <person name="Wilson D.B."/>
            <person name="McBride M.J."/>
        </authorList>
    </citation>
    <scope>NUCLEOTIDE SEQUENCE [LARGE SCALE GENOMIC DNA]</scope>
    <source>
        <strain evidence="2">ATCC 33406 / DSM 1761 / CIP 103989 / NBRC 15051 / NCIMB 9469 / D465</strain>
    </source>
</reference>
<dbReference type="KEGG" id="chu:CHU_2547"/>
<organism evidence="1 2">
    <name type="scientific">Cytophaga hutchinsonii (strain ATCC 33406 / DSM 1761 / CIP 103989 / NBRC 15051 / NCIMB 9469 / D465)</name>
    <dbReference type="NCBI Taxonomy" id="269798"/>
    <lineage>
        <taxon>Bacteria</taxon>
        <taxon>Pseudomonadati</taxon>
        <taxon>Bacteroidota</taxon>
        <taxon>Cytophagia</taxon>
        <taxon>Cytophagales</taxon>
        <taxon>Cytophagaceae</taxon>
        <taxon>Cytophaga</taxon>
    </lineage>
</organism>
<dbReference type="InterPro" id="IPR029063">
    <property type="entry name" value="SAM-dependent_MTases_sf"/>
</dbReference>
<keyword evidence="1" id="KW-0489">Methyltransferase</keyword>
<dbReference type="Pfam" id="PF13489">
    <property type="entry name" value="Methyltransf_23"/>
    <property type="match status" value="1"/>
</dbReference>
<dbReference type="SUPFAM" id="SSF53335">
    <property type="entry name" value="S-adenosyl-L-methionine-dependent methyltransferases"/>
    <property type="match status" value="1"/>
</dbReference>
<name>A0A6N4SU00_CYTH3</name>
<dbReference type="Proteomes" id="UP000001822">
    <property type="component" value="Chromosome"/>
</dbReference>
<dbReference type="AlphaFoldDB" id="A0A6N4SU00"/>
<protein>
    <submittedName>
        <fullName evidence="1">Glycosylase or SAM-dependent methyltransferase</fullName>
    </submittedName>
</protein>
<gene>
    <name evidence="1" type="ordered locus">CHU_2547</name>
</gene>
<dbReference type="OrthoDB" id="3896938at2"/>
<keyword evidence="2" id="KW-1185">Reference proteome</keyword>
<dbReference type="GO" id="GO:0008168">
    <property type="term" value="F:methyltransferase activity"/>
    <property type="evidence" value="ECO:0007669"/>
    <property type="project" value="UniProtKB-KW"/>
</dbReference>
<dbReference type="EMBL" id="CP000383">
    <property type="protein sequence ID" value="ABG59800.1"/>
    <property type="molecule type" value="Genomic_DNA"/>
</dbReference>
<dbReference type="GO" id="GO:0032259">
    <property type="term" value="P:methylation"/>
    <property type="evidence" value="ECO:0007669"/>
    <property type="project" value="UniProtKB-KW"/>
</dbReference>
<proteinExistence type="predicted"/>
<keyword evidence="1" id="KW-0808">Transferase</keyword>
<accession>A0A6N4SU00</accession>
<evidence type="ECO:0000313" key="1">
    <source>
        <dbReference type="EMBL" id="ABG59800.1"/>
    </source>
</evidence>
<sequence>MRKVLGLAKRIIKSTVVKLQQIYFQIFGSKVECNICHYKANKLNSDSWHAYCTCPNCSSGVRQRLLMASFTLLDRFNFHSIIDKKNVLHFAPEKALGALIQQRAKEYRTADFFAEGYSYKNIDYNIDISDMKTIQTETFDCVIACDVLEHVPDHIGGIREVYRILKNEGYCIFTVPQKDHLQVTFEDLSITDKKERERIFGQYDHLRIYGDDFTTILQNAGFEVTAVDEHFFDKHVAAHYVLFPPVLSQHPLATNYRKIFFGRKI</sequence>
<dbReference type="RefSeq" id="WP_011585910.1">
    <property type="nucleotide sequence ID" value="NC_008255.1"/>
</dbReference>
<dbReference type="Gene3D" id="3.40.50.150">
    <property type="entry name" value="Vaccinia Virus protein VP39"/>
    <property type="match status" value="1"/>
</dbReference>
<evidence type="ECO:0000313" key="2">
    <source>
        <dbReference type="Proteomes" id="UP000001822"/>
    </source>
</evidence>